<dbReference type="InterPro" id="IPR037264">
    <property type="entry name" value="TFIID_NTD2_sf"/>
</dbReference>
<evidence type="ECO:0000256" key="3">
    <source>
        <dbReference type="ARBA" id="ARBA00022574"/>
    </source>
</evidence>
<dbReference type="InterPro" id="IPR001680">
    <property type="entry name" value="WD40_rpt"/>
</dbReference>
<evidence type="ECO:0000256" key="1">
    <source>
        <dbReference type="ARBA" id="ARBA00004123"/>
    </source>
</evidence>
<evidence type="ECO:0000259" key="10">
    <source>
        <dbReference type="Pfam" id="PF04494"/>
    </source>
</evidence>
<dbReference type="PRINTS" id="PR00320">
    <property type="entry name" value="GPROTEINBRPT"/>
</dbReference>
<dbReference type="CDD" id="cd00200">
    <property type="entry name" value="WD40"/>
    <property type="match status" value="1"/>
</dbReference>
<dbReference type="CDD" id="cd08044">
    <property type="entry name" value="TAF5_NTD2"/>
    <property type="match status" value="1"/>
</dbReference>
<name>A0A1G4JMN7_9SACH</name>
<evidence type="ECO:0000313" key="12">
    <source>
        <dbReference type="Proteomes" id="UP000191024"/>
    </source>
</evidence>
<keyword evidence="12" id="KW-1185">Reference proteome</keyword>
<dbReference type="InterPro" id="IPR036322">
    <property type="entry name" value="WD40_repeat_dom_sf"/>
</dbReference>
<feature type="region of interest" description="Disordered" evidence="9">
    <location>
        <begin position="349"/>
        <end position="391"/>
    </location>
</feature>
<feature type="compositionally biased region" description="Low complexity" evidence="9">
    <location>
        <begin position="82"/>
        <end position="93"/>
    </location>
</feature>
<feature type="compositionally biased region" description="Low complexity" evidence="9">
    <location>
        <begin position="357"/>
        <end position="369"/>
    </location>
</feature>
<evidence type="ECO:0000256" key="5">
    <source>
        <dbReference type="ARBA" id="ARBA00023015"/>
    </source>
</evidence>
<dbReference type="PANTHER" id="PTHR19879:SF1">
    <property type="entry name" value="CANNONBALL-RELATED"/>
    <property type="match status" value="1"/>
</dbReference>
<evidence type="ECO:0000256" key="4">
    <source>
        <dbReference type="ARBA" id="ARBA00022737"/>
    </source>
</evidence>
<feature type="compositionally biased region" description="Polar residues" evidence="9">
    <location>
        <begin position="71"/>
        <end position="81"/>
    </location>
</feature>
<dbReference type="InterPro" id="IPR020472">
    <property type="entry name" value="WD40_PAC1"/>
</dbReference>
<feature type="repeat" description="WD" evidence="8">
    <location>
        <begin position="487"/>
        <end position="528"/>
    </location>
</feature>
<proteinExistence type="inferred from homology"/>
<dbReference type="GO" id="GO:0005669">
    <property type="term" value="C:transcription factor TFIID complex"/>
    <property type="evidence" value="ECO:0007669"/>
    <property type="project" value="TreeGrafter"/>
</dbReference>
<dbReference type="PROSITE" id="PS50082">
    <property type="entry name" value="WD_REPEATS_2"/>
    <property type="match status" value="5"/>
</dbReference>
<feature type="region of interest" description="Disordered" evidence="9">
    <location>
        <begin position="1"/>
        <end position="41"/>
    </location>
</feature>
<evidence type="ECO:0000256" key="7">
    <source>
        <dbReference type="ARBA" id="ARBA00023242"/>
    </source>
</evidence>
<dbReference type="SMART" id="SM00320">
    <property type="entry name" value="WD40"/>
    <property type="match status" value="6"/>
</dbReference>
<dbReference type="AlphaFoldDB" id="A0A1G4JMN7"/>
<organism evidence="11 12">
    <name type="scientific">Lachancea mirantina</name>
    <dbReference type="NCBI Taxonomy" id="1230905"/>
    <lineage>
        <taxon>Eukaryota</taxon>
        <taxon>Fungi</taxon>
        <taxon>Dikarya</taxon>
        <taxon>Ascomycota</taxon>
        <taxon>Saccharomycotina</taxon>
        <taxon>Saccharomycetes</taxon>
        <taxon>Saccharomycetales</taxon>
        <taxon>Saccharomycetaceae</taxon>
        <taxon>Lachancea</taxon>
    </lineage>
</organism>
<keyword evidence="6" id="KW-0804">Transcription</keyword>
<reference evidence="11 12" key="1">
    <citation type="submission" date="2016-03" db="EMBL/GenBank/DDBJ databases">
        <authorList>
            <person name="Devillers H."/>
        </authorList>
    </citation>
    <scope>NUCLEOTIDE SEQUENCE [LARGE SCALE GENOMIC DNA]</scope>
    <source>
        <strain evidence="11">CBS 11717</strain>
    </source>
</reference>
<feature type="region of interest" description="Disordered" evidence="9">
    <location>
        <begin position="70"/>
        <end position="105"/>
    </location>
</feature>
<feature type="compositionally biased region" description="Polar residues" evidence="9">
    <location>
        <begin position="96"/>
        <end position="105"/>
    </location>
</feature>
<evidence type="ECO:0000256" key="2">
    <source>
        <dbReference type="ARBA" id="ARBA00009435"/>
    </source>
</evidence>
<dbReference type="GO" id="GO:0016251">
    <property type="term" value="F:RNA polymerase II general transcription initiation factor activity"/>
    <property type="evidence" value="ECO:0007669"/>
    <property type="project" value="TreeGrafter"/>
</dbReference>
<dbReference type="PROSITE" id="PS00678">
    <property type="entry name" value="WD_REPEATS_1"/>
    <property type="match status" value="3"/>
</dbReference>
<keyword evidence="7" id="KW-0539">Nucleus</keyword>
<dbReference type="InterPro" id="IPR007582">
    <property type="entry name" value="TFIID_NTD2"/>
</dbReference>
<dbReference type="InterPro" id="IPR015943">
    <property type="entry name" value="WD40/YVTN_repeat-like_dom_sf"/>
</dbReference>
<evidence type="ECO:0000256" key="9">
    <source>
        <dbReference type="SAM" id="MobiDB-lite"/>
    </source>
</evidence>
<dbReference type="STRING" id="1230905.A0A1G4JMN7"/>
<dbReference type="Pfam" id="PF04494">
    <property type="entry name" value="TFIID_NTD2"/>
    <property type="match status" value="1"/>
</dbReference>
<keyword evidence="4" id="KW-0677">Repeat</keyword>
<dbReference type="InterPro" id="IPR019775">
    <property type="entry name" value="WD40_repeat_CS"/>
</dbReference>
<comment type="subcellular location">
    <subcellularLocation>
        <location evidence="1">Nucleus</location>
    </subcellularLocation>
</comment>
<accession>A0A1G4JMN7</accession>
<evidence type="ECO:0000313" key="11">
    <source>
        <dbReference type="EMBL" id="SCU91777.1"/>
    </source>
</evidence>
<feature type="compositionally biased region" description="Basic and acidic residues" evidence="9">
    <location>
        <begin position="370"/>
        <end position="381"/>
    </location>
</feature>
<sequence>MSQKGQKQPAKMTQNTTVRPPQTNGTSAPRTTPSTARPGSFSAADLNRIVLEYLSKKGYHRTEACLRVESSRTLTPQNAQSPGTTATGTFPAPDQSAATPNSRAVSNPVGVKRDASGNLVSQHAGNSPQHYFLAYSMLKNWVDSSLDMYKPELTRIIYPIFIYVFLTLVTKDPVQARRFFDKFSNDYRAFHASEINKLFSVNSVDHIKENELAQGFQSNKYRITISRTTLNLLLYFLNENESVGGSLLISIINQNLDPNIVETITSQETLTDGIKDVSAGAVDVDAHNAQPVKLGQFPMDEEFQKEVEMELKRKEEQEKLDAEDPGSHKSLVEEFREMNKTAFDETTALSEEKKDGATSSASAAVATAVDTDKKDDIKKNSNLESPARDSLPLPLKTAMDLKLEIQKVRESRDAIRLDNLQSAAPSVCMYTFHNTNYEMTSLEFSDDVRLASASFQDSMIKIWSLDGNPLNNLLPSKQQNKSNTANLIGHSGPVYSTSFSPDNRYLLSASEDKSVRLWSMDTFTSLVNYKGHDHPVWDVAFSPLGHYFASASHDQTARLWSCDHIYPLRIFAGHLNDVDTVSFHPNGTYVVTGSSDKTCRMWDLSSGDSVRLFLGHTAAVTSTAVSPDGRWLSTGSEDGIINVWDIGTGKRLKQMRGHGKNAVYSLSYSKEGNVLVSGGADHSVRVWDLKKSTAEPTAEPEQPLTGFTGDVTSSVNLDVKDFGRRRTIVPTNDLMASFYTKKTPIYRVKFTRSNLVLAGGAFRE</sequence>
<dbReference type="SUPFAM" id="SSF50978">
    <property type="entry name" value="WD40 repeat-like"/>
    <property type="match status" value="1"/>
</dbReference>
<dbReference type="SUPFAM" id="SSF160897">
    <property type="entry name" value="Taf5 N-terminal domain-like"/>
    <property type="match status" value="1"/>
</dbReference>
<evidence type="ECO:0000256" key="6">
    <source>
        <dbReference type="ARBA" id="ARBA00023163"/>
    </source>
</evidence>
<dbReference type="PROSITE" id="PS50896">
    <property type="entry name" value="LISH"/>
    <property type="match status" value="1"/>
</dbReference>
<gene>
    <name evidence="11" type="ORF">LAMI_0E07206G</name>
</gene>
<comment type="similarity">
    <text evidence="2">Belongs to the WD repeat TAF5 family.</text>
</comment>
<evidence type="ECO:0000256" key="8">
    <source>
        <dbReference type="PROSITE-ProRule" id="PRU00221"/>
    </source>
</evidence>
<dbReference type="InterPro" id="IPR006594">
    <property type="entry name" value="LisH"/>
</dbReference>
<dbReference type="Proteomes" id="UP000191024">
    <property type="component" value="Chromosome E"/>
</dbReference>
<dbReference type="Pfam" id="PF00400">
    <property type="entry name" value="WD40"/>
    <property type="match status" value="6"/>
</dbReference>
<feature type="repeat" description="WD" evidence="8">
    <location>
        <begin position="571"/>
        <end position="612"/>
    </location>
</feature>
<feature type="repeat" description="WD" evidence="8">
    <location>
        <begin position="613"/>
        <end position="654"/>
    </location>
</feature>
<feature type="repeat" description="WD" evidence="8">
    <location>
        <begin position="661"/>
        <end position="697"/>
    </location>
</feature>
<dbReference type="PANTHER" id="PTHR19879">
    <property type="entry name" value="TRANSCRIPTION INITIATION FACTOR TFIID"/>
    <property type="match status" value="1"/>
</dbReference>
<keyword evidence="3 8" id="KW-0853">WD repeat</keyword>
<dbReference type="SMART" id="SM00667">
    <property type="entry name" value="LisH"/>
    <property type="match status" value="1"/>
</dbReference>
<feature type="compositionally biased region" description="Polar residues" evidence="9">
    <location>
        <begin position="1"/>
        <end position="37"/>
    </location>
</feature>
<keyword evidence="5" id="KW-0805">Transcription regulation</keyword>
<dbReference type="Gene3D" id="2.130.10.10">
    <property type="entry name" value="YVTN repeat-like/Quinoprotein amine dehydrogenase"/>
    <property type="match status" value="2"/>
</dbReference>
<feature type="repeat" description="WD" evidence="8">
    <location>
        <begin position="529"/>
        <end position="561"/>
    </location>
</feature>
<dbReference type="Gene3D" id="1.25.40.500">
    <property type="entry name" value="TFIID subunit TAF5, NTD2 domain"/>
    <property type="match status" value="1"/>
</dbReference>
<dbReference type="OrthoDB" id="10266330at2759"/>
<dbReference type="GO" id="GO:0006367">
    <property type="term" value="P:transcription initiation at RNA polymerase II promoter"/>
    <property type="evidence" value="ECO:0007669"/>
    <property type="project" value="TreeGrafter"/>
</dbReference>
<feature type="domain" description="TFIID subunit TAF5 NTD2" evidence="10">
    <location>
        <begin position="126"/>
        <end position="256"/>
    </location>
</feature>
<protein>
    <submittedName>
        <fullName evidence="11">LAMI_0E07206g1_1</fullName>
    </submittedName>
</protein>
<dbReference type="PROSITE" id="PS50294">
    <property type="entry name" value="WD_REPEATS_REGION"/>
    <property type="match status" value="5"/>
</dbReference>
<dbReference type="EMBL" id="LT598465">
    <property type="protein sequence ID" value="SCU91777.1"/>
    <property type="molecule type" value="Genomic_DNA"/>
</dbReference>